<dbReference type="EMBL" id="UIGY01000001">
    <property type="protein sequence ID" value="SUZ07274.1"/>
    <property type="molecule type" value="Genomic_DNA"/>
</dbReference>
<evidence type="ECO:0000256" key="1">
    <source>
        <dbReference type="SAM" id="SignalP"/>
    </source>
</evidence>
<evidence type="ECO:0000313" key="2">
    <source>
        <dbReference type="EMBL" id="SUZ07274.1"/>
    </source>
</evidence>
<keyword evidence="1" id="KW-0732">Signal</keyword>
<sequence>MKLLQQAPVIAFLSHLITVSAMKHYVCPFSARFTEAEINQFRNEVIERRATSLQVYGMHDGAPLYEIRQQTVGEETHYFLLKVNLSTGHFQVVEKNNDGFHECRLQ</sequence>
<accession>A0A381L031</accession>
<protein>
    <submittedName>
        <fullName evidence="2">BgtE-20008</fullName>
    </submittedName>
</protein>
<gene>
    <name evidence="2" type="ORF">BGT96224V2_LOCUS890</name>
</gene>
<reference evidence="2" key="1">
    <citation type="submission" date="2018-07" db="EMBL/GenBank/DDBJ databases">
        <authorList>
            <person name="Quirk P.G."/>
            <person name="Krulwich T.A."/>
        </authorList>
    </citation>
    <scope>NUCLEOTIDE SEQUENCE</scope>
    <source>
        <strain evidence="2">96224</strain>
    </source>
</reference>
<dbReference type="AlphaFoldDB" id="A0A381L031"/>
<proteinExistence type="predicted"/>
<feature type="signal peptide" evidence="1">
    <location>
        <begin position="1"/>
        <end position="21"/>
    </location>
</feature>
<name>A0A381L031_BLUGR</name>
<feature type="chain" id="PRO_5016748074" evidence="1">
    <location>
        <begin position="22"/>
        <end position="106"/>
    </location>
</feature>
<organism evidence="2">
    <name type="scientific">Blumeria graminis f. sp. tritici 96224</name>
    <dbReference type="NCBI Taxonomy" id="1268274"/>
    <lineage>
        <taxon>Eukaryota</taxon>
        <taxon>Fungi</taxon>
        <taxon>Dikarya</taxon>
        <taxon>Ascomycota</taxon>
        <taxon>Pezizomycotina</taxon>
        <taxon>Leotiomycetes</taxon>
        <taxon>Erysiphales</taxon>
        <taxon>Erysiphaceae</taxon>
        <taxon>Blumeria</taxon>
    </lineage>
</organism>